<dbReference type="PROSITE" id="PS51257">
    <property type="entry name" value="PROKAR_LIPOPROTEIN"/>
    <property type="match status" value="1"/>
</dbReference>
<evidence type="ECO:0008006" key="4">
    <source>
        <dbReference type="Google" id="ProtNLM"/>
    </source>
</evidence>
<organism evidence="2 3">
    <name type="scientific">Dyadobacter jiangsuensis</name>
    <dbReference type="NCBI Taxonomy" id="1591085"/>
    <lineage>
        <taxon>Bacteria</taxon>
        <taxon>Pseudomonadati</taxon>
        <taxon>Bacteroidota</taxon>
        <taxon>Cytophagia</taxon>
        <taxon>Cytophagales</taxon>
        <taxon>Spirosomataceae</taxon>
        <taxon>Dyadobacter</taxon>
    </lineage>
</organism>
<accession>A0A2P8FQ59</accession>
<sequence length="210" mass="22773">MLRKILLSVTLLSFFAAGCKQRSNEARESDAKEQQPDSTAVAADPDPDPTDTIPADGYEAHTDDAAVAEKLRKVLPGVLKQELVGADSSARRFVYYETDLNEDGAGELLVGFTGMNWCGSGGCTALLLSANGELITRFTVVDFPFKILGQKTKGWKDLVVYSGGADRLLQFDGKGYPRNPSVAPKFTGKLPEGLPLALAFTTKPYPWYTF</sequence>
<dbReference type="EMBL" id="PYAS01000015">
    <property type="protein sequence ID" value="PSL23837.1"/>
    <property type="molecule type" value="Genomic_DNA"/>
</dbReference>
<dbReference type="RefSeq" id="WP_106598409.1">
    <property type="nucleotide sequence ID" value="NZ_PYAS01000015.1"/>
</dbReference>
<gene>
    <name evidence="2" type="ORF">CLV60_11532</name>
</gene>
<proteinExistence type="predicted"/>
<feature type="region of interest" description="Disordered" evidence="1">
    <location>
        <begin position="23"/>
        <end position="57"/>
    </location>
</feature>
<dbReference type="AlphaFoldDB" id="A0A2P8FQ59"/>
<protein>
    <recommendedName>
        <fullName evidence="4">Lipoprotein</fullName>
    </recommendedName>
</protein>
<dbReference type="OrthoDB" id="5348860at2"/>
<evidence type="ECO:0000313" key="3">
    <source>
        <dbReference type="Proteomes" id="UP000241964"/>
    </source>
</evidence>
<evidence type="ECO:0000256" key="1">
    <source>
        <dbReference type="SAM" id="MobiDB-lite"/>
    </source>
</evidence>
<evidence type="ECO:0000313" key="2">
    <source>
        <dbReference type="EMBL" id="PSL23837.1"/>
    </source>
</evidence>
<keyword evidence="3" id="KW-1185">Reference proteome</keyword>
<name>A0A2P8FQ59_9BACT</name>
<dbReference type="Proteomes" id="UP000241964">
    <property type="component" value="Unassembled WGS sequence"/>
</dbReference>
<comment type="caution">
    <text evidence="2">The sequence shown here is derived from an EMBL/GenBank/DDBJ whole genome shotgun (WGS) entry which is preliminary data.</text>
</comment>
<feature type="compositionally biased region" description="Low complexity" evidence="1">
    <location>
        <begin position="36"/>
        <end position="56"/>
    </location>
</feature>
<feature type="compositionally biased region" description="Basic and acidic residues" evidence="1">
    <location>
        <begin position="23"/>
        <end position="35"/>
    </location>
</feature>
<reference evidence="2 3" key="1">
    <citation type="submission" date="2018-03" db="EMBL/GenBank/DDBJ databases">
        <title>Genomic Encyclopedia of Archaeal and Bacterial Type Strains, Phase II (KMG-II): from individual species to whole genera.</title>
        <authorList>
            <person name="Goeker M."/>
        </authorList>
    </citation>
    <scope>NUCLEOTIDE SEQUENCE [LARGE SCALE GENOMIC DNA]</scope>
    <source>
        <strain evidence="2 3">DSM 29057</strain>
    </source>
</reference>